<accession>A0A8S1TP80</accession>
<reference evidence="1" key="1">
    <citation type="submission" date="2021-01" db="EMBL/GenBank/DDBJ databases">
        <authorList>
            <consortium name="Genoscope - CEA"/>
            <person name="William W."/>
        </authorList>
    </citation>
    <scope>NUCLEOTIDE SEQUENCE</scope>
</reference>
<dbReference type="AlphaFoldDB" id="A0A8S1TP80"/>
<sequence>MELGSTPVLISFRPVAAPTRYLAACTNKSRALKDDFDVRCVQEKSNDTYFIIQQVKEKVYVIKSAAKPNHYLFCSNDETRKHEEDFDVRTHQFEEARNNWIIESLGWSVFTIRSETNPNHFLFVATDKSNNLDKDFDVRTQNKENQNNHWYIVSNPTYTTPYPLKHETLIVTFNPAHLPQHSLTIGDTHQSFTDDFSVNVQQNNNQHSKFILDRVTGDAFAIRSFQYPSFYLYVDNKKELNKFHDYDVRFHPVKDLRNIWLIEQTESNHWTIRSLTNPNQYLFAVQDEPKNNSSFPIRAHPFQEDRNQWIIDGLLQY</sequence>
<protein>
    <submittedName>
        <fullName evidence="1">Uncharacterized protein</fullName>
    </submittedName>
</protein>
<comment type="caution">
    <text evidence="1">The sequence shown here is derived from an EMBL/GenBank/DDBJ whole genome shotgun (WGS) entry which is preliminary data.</text>
</comment>
<keyword evidence="2" id="KW-1185">Reference proteome</keyword>
<name>A0A8S1TP80_PAROT</name>
<dbReference type="OrthoDB" id="284164at2759"/>
<proteinExistence type="predicted"/>
<gene>
    <name evidence="1" type="ORF">POCTA_138.1.T0310159</name>
</gene>
<evidence type="ECO:0000313" key="1">
    <source>
        <dbReference type="EMBL" id="CAD8155841.1"/>
    </source>
</evidence>
<organism evidence="1 2">
    <name type="scientific">Paramecium octaurelia</name>
    <dbReference type="NCBI Taxonomy" id="43137"/>
    <lineage>
        <taxon>Eukaryota</taxon>
        <taxon>Sar</taxon>
        <taxon>Alveolata</taxon>
        <taxon>Ciliophora</taxon>
        <taxon>Intramacronucleata</taxon>
        <taxon>Oligohymenophorea</taxon>
        <taxon>Peniculida</taxon>
        <taxon>Parameciidae</taxon>
        <taxon>Paramecium</taxon>
    </lineage>
</organism>
<dbReference type="Proteomes" id="UP000683925">
    <property type="component" value="Unassembled WGS sequence"/>
</dbReference>
<evidence type="ECO:0000313" key="2">
    <source>
        <dbReference type="Proteomes" id="UP000683925"/>
    </source>
</evidence>
<dbReference type="EMBL" id="CAJJDP010000031">
    <property type="protein sequence ID" value="CAD8155841.1"/>
    <property type="molecule type" value="Genomic_DNA"/>
</dbReference>
<dbReference type="OMA" id="NHWTIRS"/>